<dbReference type="PANTHER" id="PTHR38425">
    <property type="entry name" value="LONG CHRONOLOGICAL LIFESPAN PROTEIN 2"/>
    <property type="match status" value="1"/>
</dbReference>
<dbReference type="PANTHER" id="PTHR38425:SF1">
    <property type="entry name" value="LONG CHRONOLOGICAL LIFESPAN PROTEIN 2"/>
    <property type="match status" value="1"/>
</dbReference>
<organism evidence="6 7">
    <name type="scientific">Suillus placidus</name>
    <dbReference type="NCBI Taxonomy" id="48579"/>
    <lineage>
        <taxon>Eukaryota</taxon>
        <taxon>Fungi</taxon>
        <taxon>Dikarya</taxon>
        <taxon>Basidiomycota</taxon>
        <taxon>Agaricomycotina</taxon>
        <taxon>Agaricomycetes</taxon>
        <taxon>Agaricomycetidae</taxon>
        <taxon>Boletales</taxon>
        <taxon>Suillineae</taxon>
        <taxon>Suillaceae</taxon>
        <taxon>Suillus</taxon>
    </lineage>
</organism>
<keyword evidence="7" id="KW-1185">Reference proteome</keyword>
<dbReference type="InterPro" id="IPR034543">
    <property type="entry name" value="LCL2"/>
</dbReference>
<evidence type="ECO:0000313" key="7">
    <source>
        <dbReference type="Proteomes" id="UP000714275"/>
    </source>
</evidence>
<evidence type="ECO:0000256" key="1">
    <source>
        <dbReference type="ARBA" id="ARBA00010545"/>
    </source>
</evidence>
<evidence type="ECO:0000313" key="6">
    <source>
        <dbReference type="EMBL" id="KAG1783093.1"/>
    </source>
</evidence>
<evidence type="ECO:0000256" key="5">
    <source>
        <dbReference type="SAM" id="SignalP"/>
    </source>
</evidence>
<dbReference type="EMBL" id="JABBWD010000002">
    <property type="protein sequence ID" value="KAG1783093.1"/>
    <property type="molecule type" value="Genomic_DNA"/>
</dbReference>
<dbReference type="AlphaFoldDB" id="A0A9P7D8M9"/>
<sequence>MTTQLRGLILLLAASLPLASAQFNFFDQMFGHPQQQQQQHQQQQQQRGPAPSSNSQWMAHSEALPCSQYLCPSTLTCVKRPADCPCPNAEDIKCTIPDAVDTEAATVVCVRGVEECTPVERLTSSYST</sequence>
<proteinExistence type="inferred from homology"/>
<dbReference type="GO" id="GO:0036503">
    <property type="term" value="P:ERAD pathway"/>
    <property type="evidence" value="ECO:0007669"/>
    <property type="project" value="TreeGrafter"/>
</dbReference>
<feature type="compositionally biased region" description="Low complexity" evidence="4">
    <location>
        <begin position="34"/>
        <end position="46"/>
    </location>
</feature>
<comment type="caution">
    <text evidence="6">The sequence shown here is derived from an EMBL/GenBank/DDBJ whole genome shotgun (WGS) entry which is preliminary data.</text>
</comment>
<evidence type="ECO:0000256" key="2">
    <source>
        <dbReference type="ARBA" id="ARBA00018534"/>
    </source>
</evidence>
<feature type="signal peptide" evidence="5">
    <location>
        <begin position="1"/>
        <end position="21"/>
    </location>
</feature>
<evidence type="ECO:0000256" key="4">
    <source>
        <dbReference type="SAM" id="MobiDB-lite"/>
    </source>
</evidence>
<reference evidence="6" key="1">
    <citation type="journal article" date="2020" name="New Phytol.">
        <title>Comparative genomics reveals dynamic genome evolution in host specialist ectomycorrhizal fungi.</title>
        <authorList>
            <person name="Lofgren L.A."/>
            <person name="Nguyen N.H."/>
            <person name="Vilgalys R."/>
            <person name="Ruytinx J."/>
            <person name="Liao H.L."/>
            <person name="Branco S."/>
            <person name="Kuo A."/>
            <person name="LaButti K."/>
            <person name="Lipzen A."/>
            <person name="Andreopoulos W."/>
            <person name="Pangilinan J."/>
            <person name="Riley R."/>
            <person name="Hundley H."/>
            <person name="Na H."/>
            <person name="Barry K."/>
            <person name="Grigoriev I.V."/>
            <person name="Stajich J.E."/>
            <person name="Kennedy P.G."/>
        </authorList>
    </citation>
    <scope>NUCLEOTIDE SEQUENCE</scope>
    <source>
        <strain evidence="6">DOB743</strain>
    </source>
</reference>
<feature type="region of interest" description="Disordered" evidence="4">
    <location>
        <begin position="31"/>
        <end position="59"/>
    </location>
</feature>
<accession>A0A9P7D8M9</accession>
<feature type="chain" id="PRO_5040202115" description="Long chronological lifespan protein 2" evidence="5">
    <location>
        <begin position="22"/>
        <end position="128"/>
    </location>
</feature>
<dbReference type="OrthoDB" id="2234316at2759"/>
<name>A0A9P7D8M9_9AGAM</name>
<keyword evidence="3 5" id="KW-0732">Signal</keyword>
<gene>
    <name evidence="6" type="ORF">EV702DRAFT_1060205</name>
</gene>
<protein>
    <recommendedName>
        <fullName evidence="2">Long chronological lifespan protein 2</fullName>
    </recommendedName>
</protein>
<dbReference type="Proteomes" id="UP000714275">
    <property type="component" value="Unassembled WGS sequence"/>
</dbReference>
<evidence type="ECO:0000256" key="3">
    <source>
        <dbReference type="ARBA" id="ARBA00022729"/>
    </source>
</evidence>
<comment type="similarity">
    <text evidence="1">Belongs to the LCL2 family.</text>
</comment>